<keyword evidence="2" id="KW-0812">Transmembrane</keyword>
<gene>
    <name evidence="3" type="ORF">FFLO_01071</name>
</gene>
<feature type="transmembrane region" description="Helical" evidence="2">
    <location>
        <begin position="49"/>
        <end position="67"/>
    </location>
</feature>
<keyword evidence="2" id="KW-0472">Membrane</keyword>
<proteinExistence type="predicted"/>
<sequence length="369" mass="39605">MTTPLQNFDPDSPLLVVQGTLTLAVLGSATGATLAAFKAQNPFALGMNMGLNGSIAGLTFFAIREYLVSPLLLTTLSQAVPSYNTRSLALHQLHHDQTQNQATSSSTSPPNIRAIPPHHTHNHNAIDSSLESETSPELNLGVHDEKTAISRVRNDRVLDSALAGALTGGGISWTFRGRRTFPRAALTSGLITALGQYMVNNVRVARLEVLARRSEKKREAEQEAVGAGAGNVDNGGVIPVSSSTTPSTSPTSTPTQDFPTLSNRLVDFFRSLSPVRKISDDEYLQILYKQREGMREDLQAWEVRMRGKYALEGRGGNSSTSNSDAKSAASTGQTIDIGQLMRQLDGVERRISALESKIANEGPEAAAKV</sequence>
<evidence type="ECO:0000313" key="4">
    <source>
        <dbReference type="Proteomes" id="UP000812966"/>
    </source>
</evidence>
<evidence type="ECO:0000256" key="1">
    <source>
        <dbReference type="SAM" id="MobiDB-lite"/>
    </source>
</evidence>
<evidence type="ECO:0000256" key="2">
    <source>
        <dbReference type="SAM" id="Phobius"/>
    </source>
</evidence>
<feature type="region of interest" description="Disordered" evidence="1">
    <location>
        <begin position="312"/>
        <end position="334"/>
    </location>
</feature>
<feature type="compositionally biased region" description="Low complexity" evidence="1">
    <location>
        <begin position="223"/>
        <end position="255"/>
    </location>
</feature>
<feature type="region of interest" description="Disordered" evidence="1">
    <location>
        <begin position="215"/>
        <end position="258"/>
    </location>
</feature>
<name>A0A8K0JS23_9TREE</name>
<feature type="compositionally biased region" description="Polar residues" evidence="1">
    <location>
        <begin position="317"/>
        <end position="334"/>
    </location>
</feature>
<keyword evidence="2" id="KW-1133">Transmembrane helix</keyword>
<reference evidence="3" key="1">
    <citation type="submission" date="2020-04" db="EMBL/GenBank/DDBJ databases">
        <title>Analysis of mating type loci in Filobasidium floriforme.</title>
        <authorList>
            <person name="Nowrousian M."/>
        </authorList>
    </citation>
    <scope>NUCLEOTIDE SEQUENCE</scope>
    <source>
        <strain evidence="3">CBS 6242</strain>
    </source>
</reference>
<dbReference type="Proteomes" id="UP000812966">
    <property type="component" value="Unassembled WGS sequence"/>
</dbReference>
<dbReference type="PANTHER" id="PTHR41390">
    <property type="entry name" value="CHROMOSOME 7, WHOLE GENOME SHOTGUN SEQUENCE"/>
    <property type="match status" value="1"/>
</dbReference>
<dbReference type="AlphaFoldDB" id="A0A8K0JS23"/>
<feature type="transmembrane region" description="Helical" evidence="2">
    <location>
        <begin position="15"/>
        <end position="37"/>
    </location>
</feature>
<dbReference type="PANTHER" id="PTHR41390:SF1">
    <property type="entry name" value="NADH-UBIQUINONE OXIDOREDUCTASE 213 KDA SUBUNIT"/>
    <property type="match status" value="1"/>
</dbReference>
<evidence type="ECO:0000313" key="3">
    <source>
        <dbReference type="EMBL" id="KAG7570977.1"/>
    </source>
</evidence>
<organism evidence="3 4">
    <name type="scientific">Filobasidium floriforme</name>
    <dbReference type="NCBI Taxonomy" id="5210"/>
    <lineage>
        <taxon>Eukaryota</taxon>
        <taxon>Fungi</taxon>
        <taxon>Dikarya</taxon>
        <taxon>Basidiomycota</taxon>
        <taxon>Agaricomycotina</taxon>
        <taxon>Tremellomycetes</taxon>
        <taxon>Filobasidiales</taxon>
        <taxon>Filobasidiaceae</taxon>
        <taxon>Filobasidium</taxon>
    </lineage>
</organism>
<comment type="caution">
    <text evidence="3">The sequence shown here is derived from an EMBL/GenBank/DDBJ whole genome shotgun (WGS) entry which is preliminary data.</text>
</comment>
<dbReference type="EMBL" id="JABELV010000014">
    <property type="protein sequence ID" value="KAG7570977.1"/>
    <property type="molecule type" value="Genomic_DNA"/>
</dbReference>
<protein>
    <submittedName>
        <fullName evidence="3">Uncharacterized protein</fullName>
    </submittedName>
</protein>
<accession>A0A8K0JS23</accession>
<keyword evidence="4" id="KW-1185">Reference proteome</keyword>